<proteinExistence type="predicted"/>
<keyword evidence="1" id="KW-0132">Cell division</keyword>
<dbReference type="GO" id="GO:0051301">
    <property type="term" value="P:cell division"/>
    <property type="evidence" value="ECO:0007669"/>
    <property type="project" value="UniProtKB-KW"/>
</dbReference>
<name>A0A549SMI6_METSR</name>
<dbReference type="InterPro" id="IPR036388">
    <property type="entry name" value="WH-like_DNA-bd_sf"/>
</dbReference>
<dbReference type="AlphaFoldDB" id="A0A549SMI6"/>
<dbReference type="EMBL" id="VJMF01000064">
    <property type="protein sequence ID" value="TRL30846.1"/>
    <property type="molecule type" value="Genomic_DNA"/>
</dbReference>
<evidence type="ECO:0000313" key="4">
    <source>
        <dbReference type="EMBL" id="TRL30846.1"/>
    </source>
</evidence>
<keyword evidence="3" id="KW-0131">Cell cycle</keyword>
<dbReference type="Pfam" id="PF04079">
    <property type="entry name" value="SMC_ScpB"/>
    <property type="match status" value="1"/>
</dbReference>
<evidence type="ECO:0000256" key="3">
    <source>
        <dbReference type="ARBA" id="ARBA00023306"/>
    </source>
</evidence>
<dbReference type="InterPro" id="IPR036390">
    <property type="entry name" value="WH_DNA-bd_sf"/>
</dbReference>
<evidence type="ECO:0000256" key="1">
    <source>
        <dbReference type="ARBA" id="ARBA00022618"/>
    </source>
</evidence>
<evidence type="ECO:0000313" key="5">
    <source>
        <dbReference type="Proteomes" id="UP000316781"/>
    </source>
</evidence>
<dbReference type="InterPro" id="IPR005234">
    <property type="entry name" value="ScpB_csome_segregation"/>
</dbReference>
<evidence type="ECO:0000256" key="2">
    <source>
        <dbReference type="ARBA" id="ARBA00022829"/>
    </source>
</evidence>
<organism evidence="4 5">
    <name type="scientific">Methylosinus sporium</name>
    <dbReference type="NCBI Taxonomy" id="428"/>
    <lineage>
        <taxon>Bacteria</taxon>
        <taxon>Pseudomonadati</taxon>
        <taxon>Pseudomonadota</taxon>
        <taxon>Alphaproteobacteria</taxon>
        <taxon>Hyphomicrobiales</taxon>
        <taxon>Methylocystaceae</taxon>
        <taxon>Methylosinus</taxon>
    </lineage>
</organism>
<reference evidence="4 5" key="1">
    <citation type="submission" date="2019-07" db="EMBL/GenBank/DDBJ databases">
        <title>Ln-dependent methylotrophs.</title>
        <authorList>
            <person name="Tani A."/>
        </authorList>
    </citation>
    <scope>NUCLEOTIDE SEQUENCE [LARGE SCALE GENOMIC DNA]</scope>
    <source>
        <strain evidence="4 5">SM89A</strain>
    </source>
</reference>
<dbReference type="GO" id="GO:0051304">
    <property type="term" value="P:chromosome separation"/>
    <property type="evidence" value="ECO:0007669"/>
    <property type="project" value="InterPro"/>
</dbReference>
<dbReference type="SUPFAM" id="SSF46785">
    <property type="entry name" value="Winged helix' DNA-binding domain"/>
    <property type="match status" value="1"/>
</dbReference>
<dbReference type="Gene3D" id="1.10.10.10">
    <property type="entry name" value="Winged helix-like DNA-binding domain superfamily/Winged helix DNA-binding domain"/>
    <property type="match status" value="1"/>
</dbReference>
<comment type="caution">
    <text evidence="4">The sequence shown here is derived from an EMBL/GenBank/DDBJ whole genome shotgun (WGS) entry which is preliminary data.</text>
</comment>
<protein>
    <submittedName>
        <fullName evidence="4">Uncharacterized protein</fullName>
    </submittedName>
</protein>
<accession>A0A549SMI6</accession>
<gene>
    <name evidence="4" type="ORF">FM996_15240</name>
</gene>
<keyword evidence="2" id="KW-0159">Chromosome partition</keyword>
<sequence length="103" mass="11192">MGRVEAPIFPPRDPVPRETFARLVGQGSNLDDLLADIVDELRGRPYDIISVASCWQFRTQSHFAGTIRTAGSGVLRDSGAPELTPTDLLALTAIAYLQPAIWA</sequence>
<dbReference type="Proteomes" id="UP000316781">
    <property type="component" value="Unassembled WGS sequence"/>
</dbReference>